<organism evidence="1 2">
    <name type="scientific">Azospirillum brasilense</name>
    <dbReference type="NCBI Taxonomy" id="192"/>
    <lineage>
        <taxon>Bacteria</taxon>
        <taxon>Pseudomonadati</taxon>
        <taxon>Pseudomonadota</taxon>
        <taxon>Alphaproteobacteria</taxon>
        <taxon>Rhodospirillales</taxon>
        <taxon>Azospirillaceae</taxon>
        <taxon>Azospirillum</taxon>
    </lineage>
</organism>
<dbReference type="AlphaFoldDB" id="A0A4D8QEV2"/>
<name>A0A4D8QEV2_AZOBR</name>
<evidence type="ECO:0008006" key="3">
    <source>
        <dbReference type="Google" id="ProtNLM"/>
    </source>
</evidence>
<dbReference type="EMBL" id="CP032337">
    <property type="protein sequence ID" value="QCO07446.1"/>
    <property type="molecule type" value="Genomic_DNA"/>
</dbReference>
<keyword evidence="1" id="KW-0614">Plasmid</keyword>
<evidence type="ECO:0000313" key="1">
    <source>
        <dbReference type="EMBL" id="QCO07446.1"/>
    </source>
</evidence>
<gene>
    <name evidence="1" type="ORF">D3867_36800</name>
</gene>
<reference evidence="1 2" key="1">
    <citation type="submission" date="2018-09" db="EMBL/GenBank/DDBJ databases">
        <title>Whole genome based analysis of evolution and adaptive divergence in Indian and Brazilian strains of Azospirillum brasilense.</title>
        <authorList>
            <person name="Singh C."/>
            <person name="Tripathi A.K."/>
        </authorList>
    </citation>
    <scope>NUCLEOTIDE SEQUENCE [LARGE SCALE GENOMIC DNA]</scope>
    <source>
        <strain evidence="1 2">MTCC4036</strain>
        <plasmid evidence="1 2">p7</plasmid>
    </source>
</reference>
<protein>
    <recommendedName>
        <fullName evidence="3">DUF2384 domain-containing protein</fullName>
    </recommendedName>
</protein>
<geneLocation type="plasmid" evidence="1 2">
    <name>p7</name>
</geneLocation>
<evidence type="ECO:0000313" key="2">
    <source>
        <dbReference type="Proteomes" id="UP000298596"/>
    </source>
</evidence>
<accession>A0A4D8QEV2</accession>
<sequence>MDDMVTTNRLSAMTTAEAQALVDRLIADRPVLAQALSVMPIQNPHMRYEWITTPDTAIPGDISPLEAADRHDLALDEVIVDLARGHGPD</sequence>
<dbReference type="Proteomes" id="UP000298596">
    <property type="component" value="Plasmid p7"/>
</dbReference>
<proteinExistence type="predicted"/>